<keyword evidence="3" id="KW-0326">Glycosidase</keyword>
<dbReference type="Gene3D" id="2.60.120.560">
    <property type="entry name" value="Exo-inulinase, domain 1"/>
    <property type="match status" value="1"/>
</dbReference>
<dbReference type="GO" id="GO:0004575">
    <property type="term" value="F:sucrose alpha-glucosidase activity"/>
    <property type="evidence" value="ECO:0007669"/>
    <property type="project" value="TreeGrafter"/>
</dbReference>
<dbReference type="Pfam" id="PF00251">
    <property type="entry name" value="Glyco_hydro_32N"/>
    <property type="match status" value="1"/>
</dbReference>
<name>A0A0F9W423_9ZZZZ</name>
<proteinExistence type="inferred from homology"/>
<dbReference type="InterPro" id="IPR013189">
    <property type="entry name" value="Glyco_hydro_32_C"/>
</dbReference>
<dbReference type="InterPro" id="IPR023296">
    <property type="entry name" value="Glyco_hydro_beta-prop_sf"/>
</dbReference>
<dbReference type="SMART" id="SM00640">
    <property type="entry name" value="Glyco_32"/>
    <property type="match status" value="1"/>
</dbReference>
<keyword evidence="2" id="KW-0378">Hydrolase</keyword>
<feature type="domain" description="Glycosyl hydrolase family 32 C-terminal" evidence="5">
    <location>
        <begin position="386"/>
        <end position="516"/>
    </location>
</feature>
<dbReference type="SUPFAM" id="SSF49899">
    <property type="entry name" value="Concanavalin A-like lectins/glucanases"/>
    <property type="match status" value="1"/>
</dbReference>
<comment type="caution">
    <text evidence="6">The sequence shown here is derived from an EMBL/GenBank/DDBJ whole genome shotgun (WGS) entry which is preliminary data.</text>
</comment>
<dbReference type="CDD" id="cd18622">
    <property type="entry name" value="GH32_Inu-like"/>
    <property type="match status" value="1"/>
</dbReference>
<dbReference type="Pfam" id="PF08244">
    <property type="entry name" value="Glyco_hydro_32C"/>
    <property type="match status" value="1"/>
</dbReference>
<dbReference type="EMBL" id="LAZR01000003">
    <property type="protein sequence ID" value="KKO11120.1"/>
    <property type="molecule type" value="Genomic_DNA"/>
</dbReference>
<comment type="similarity">
    <text evidence="1">Belongs to the glycosyl hydrolase 32 family.</text>
</comment>
<evidence type="ECO:0000259" key="4">
    <source>
        <dbReference type="Pfam" id="PF00251"/>
    </source>
</evidence>
<dbReference type="Gene3D" id="2.115.10.20">
    <property type="entry name" value="Glycosyl hydrolase domain, family 43"/>
    <property type="match status" value="1"/>
</dbReference>
<dbReference type="PANTHER" id="PTHR42800:SF1">
    <property type="entry name" value="EXOINULINASE INUD (AFU_ORTHOLOGUE AFUA_5G00480)"/>
    <property type="match status" value="1"/>
</dbReference>
<dbReference type="InterPro" id="IPR013148">
    <property type="entry name" value="Glyco_hydro_32_N"/>
</dbReference>
<dbReference type="GO" id="GO:0005987">
    <property type="term" value="P:sucrose catabolic process"/>
    <property type="evidence" value="ECO:0007669"/>
    <property type="project" value="TreeGrafter"/>
</dbReference>
<evidence type="ECO:0000256" key="2">
    <source>
        <dbReference type="ARBA" id="ARBA00022801"/>
    </source>
</evidence>
<dbReference type="AlphaFoldDB" id="A0A0F9W423"/>
<dbReference type="InterPro" id="IPR013320">
    <property type="entry name" value="ConA-like_dom_sf"/>
</dbReference>
<gene>
    <name evidence="6" type="ORF">LCGC14_0015960</name>
</gene>
<protein>
    <recommendedName>
        <fullName evidence="7">Glycosyl hydrolase family 32 N-terminal domain-containing protein</fullName>
    </recommendedName>
</protein>
<reference evidence="6" key="1">
    <citation type="journal article" date="2015" name="Nature">
        <title>Complex archaea that bridge the gap between prokaryotes and eukaryotes.</title>
        <authorList>
            <person name="Spang A."/>
            <person name="Saw J.H."/>
            <person name="Jorgensen S.L."/>
            <person name="Zaremba-Niedzwiedzka K."/>
            <person name="Martijn J."/>
            <person name="Lind A.E."/>
            <person name="van Eijk R."/>
            <person name="Schleper C."/>
            <person name="Guy L."/>
            <person name="Ettema T.J."/>
        </authorList>
    </citation>
    <scope>NUCLEOTIDE SEQUENCE</scope>
</reference>
<evidence type="ECO:0000313" key="6">
    <source>
        <dbReference type="EMBL" id="KKO11120.1"/>
    </source>
</evidence>
<evidence type="ECO:0000256" key="1">
    <source>
        <dbReference type="ARBA" id="ARBA00009902"/>
    </source>
</evidence>
<evidence type="ECO:0000259" key="5">
    <source>
        <dbReference type="Pfam" id="PF08244"/>
    </source>
</evidence>
<feature type="domain" description="Glycosyl hydrolase family 32 N-terminal" evidence="4">
    <location>
        <begin position="95"/>
        <end position="372"/>
    </location>
</feature>
<accession>A0A0F9W423</accession>
<organism evidence="6">
    <name type="scientific">marine sediment metagenome</name>
    <dbReference type="NCBI Taxonomy" id="412755"/>
    <lineage>
        <taxon>unclassified sequences</taxon>
        <taxon>metagenomes</taxon>
        <taxon>ecological metagenomes</taxon>
    </lineage>
</organism>
<sequence length="524" mass="58433">MKLTLNTTYLNFPVTTGGRKRQMKMIIDGQTVREFEIELAEGEPGLWVFMDVTEFAGKEATFEVDPPLENLIIKPSDQIEGAEDLYQEKLRPQFHFSSRRGWNNDPNGMVFYDGEYHLFYQHNPYGTGWGNMHWGQTISEDLVHWTEQPDAIYPDALGTIFSGSAVVDEANTTGFQTGDEKPLVAAFTYAGPTFTQAIAYSTDRGRTWMKFDGNPVVDNITGGSDRDPRIFWHEPTGEWVMVLFLDEENSQRFGFFTSPDLKTWALQSELPGFFECPDLFELPVDGDSANTRWVLHGAAGEYLVGQFDGKTFTPEQERLPLSRGNCFYAAQTFSNIPADDGRRIQIGWGQVNVTDMPFNQMMLFATELTLRATDEGIRVFAQPVAEIEKLHGQKHAWADLTVSEGDNPLSDVAGDLFDIRAEMSVGDAAEVGFNIRGVDVMWNVAKGELSCLDKVAPLAAVDGVVTLRLLVDRGSIEIFANDGLVYMPMAAAMADDNQSLGAFTRGGAAMFKTLEVFELQSIWT</sequence>
<dbReference type="PANTHER" id="PTHR42800">
    <property type="entry name" value="EXOINULINASE INUD (AFU_ORTHOLOGUE AFUA_5G00480)"/>
    <property type="match status" value="1"/>
</dbReference>
<dbReference type="InterPro" id="IPR001362">
    <property type="entry name" value="Glyco_hydro_32"/>
</dbReference>
<evidence type="ECO:0008006" key="7">
    <source>
        <dbReference type="Google" id="ProtNLM"/>
    </source>
</evidence>
<dbReference type="GO" id="GO:0005737">
    <property type="term" value="C:cytoplasm"/>
    <property type="evidence" value="ECO:0007669"/>
    <property type="project" value="TreeGrafter"/>
</dbReference>
<dbReference type="SUPFAM" id="SSF75005">
    <property type="entry name" value="Arabinanase/levansucrase/invertase"/>
    <property type="match status" value="1"/>
</dbReference>
<evidence type="ECO:0000256" key="3">
    <source>
        <dbReference type="ARBA" id="ARBA00023295"/>
    </source>
</evidence>